<dbReference type="AlphaFoldDB" id="A0A8D2H2R1"/>
<dbReference type="InterPro" id="IPR008930">
    <property type="entry name" value="Terpenoid_cyclase/PrenylTrfase"/>
</dbReference>
<dbReference type="InterPro" id="IPR009048">
    <property type="entry name" value="A-macroglobulin_rcpt-bd"/>
</dbReference>
<evidence type="ECO:0000313" key="2">
    <source>
        <dbReference type="Ensembl" id="ENSUPAP00010005891.1"/>
    </source>
</evidence>
<keyword evidence="3" id="KW-1185">Reference proteome</keyword>
<evidence type="ECO:0000313" key="3">
    <source>
        <dbReference type="Proteomes" id="UP000694417"/>
    </source>
</evidence>
<dbReference type="Gene3D" id="1.50.10.20">
    <property type="match status" value="1"/>
</dbReference>
<dbReference type="PANTHER" id="PTHR11412:SF173">
    <property type="entry name" value="OVOSTATIN"/>
    <property type="match status" value="1"/>
</dbReference>
<reference evidence="2" key="2">
    <citation type="submission" date="2025-09" db="UniProtKB">
        <authorList>
            <consortium name="Ensembl"/>
        </authorList>
    </citation>
    <scope>IDENTIFICATION</scope>
</reference>
<dbReference type="SUPFAM" id="SSF49410">
    <property type="entry name" value="Alpha-macroglobulin receptor domain"/>
    <property type="match status" value="1"/>
</dbReference>
<reference evidence="2" key="1">
    <citation type="submission" date="2025-08" db="UniProtKB">
        <authorList>
            <consortium name="Ensembl"/>
        </authorList>
    </citation>
    <scope>IDENTIFICATION</scope>
</reference>
<protein>
    <recommendedName>
        <fullName evidence="1">Alpha-macroglobulin receptor-binding domain-containing protein</fullName>
    </recommendedName>
</protein>
<dbReference type="Ensembl" id="ENSUPAT00010006747.1">
    <property type="protein sequence ID" value="ENSUPAP00010005891.1"/>
    <property type="gene ID" value="ENSUPAG00010004766.1"/>
</dbReference>
<dbReference type="GeneTree" id="ENSGT00940000158779"/>
<dbReference type="SMART" id="SM01361">
    <property type="entry name" value="A2M_recep"/>
    <property type="match status" value="1"/>
</dbReference>
<dbReference type="Proteomes" id="UP000694417">
    <property type="component" value="Unplaced"/>
</dbReference>
<dbReference type="InterPro" id="IPR050473">
    <property type="entry name" value="A2M/Complement_sys"/>
</dbReference>
<dbReference type="Gene3D" id="2.60.120.1540">
    <property type="match status" value="1"/>
</dbReference>
<sequence length="407" mass="46121">MQILKINSLNFPLNISAQTRFIPDFFLVKTYLPVFGHMFSCAKIFSFPFLLQFVAVQKGLQCIEAAYRKRVLTTYDQALLAYTFSLVQYKEKREFFINELSKKAKKAERISMEGSSSFYYPQSSSANIETTSYGLLALLSKPRLTSEELSSASQVVQWVAKQQNSYGGFSSTKDTVVALQALTLFQRLTYSKNRQNLVQISSDKAFNMAFEVNEENRLLLQQFPLSEIQKNYTVDVSGDGCVYMQTTLKYNILLPKKSSGFSLSVNTANAFCRGLFDAKFDLVVSASYSGRHISSNMAIIDVKMLSGFVPDKSSVEKVTQKEIQFSFSIEQDALVSNIKPASVQLYDYYATGKNFTSFECHHILHLIIHKPIIAFSTDVIVSLFENFACYLVFLNFAYHLIQSTSEF</sequence>
<dbReference type="InterPro" id="IPR011626">
    <property type="entry name" value="Alpha-macroglobulin_TED"/>
</dbReference>
<organism evidence="2 3">
    <name type="scientific">Urocitellus parryii</name>
    <name type="common">Arctic ground squirrel</name>
    <name type="synonym">Spermophilus parryii</name>
    <dbReference type="NCBI Taxonomy" id="9999"/>
    <lineage>
        <taxon>Eukaryota</taxon>
        <taxon>Metazoa</taxon>
        <taxon>Chordata</taxon>
        <taxon>Craniata</taxon>
        <taxon>Vertebrata</taxon>
        <taxon>Euteleostomi</taxon>
        <taxon>Mammalia</taxon>
        <taxon>Eutheria</taxon>
        <taxon>Euarchontoglires</taxon>
        <taxon>Glires</taxon>
        <taxon>Rodentia</taxon>
        <taxon>Sciuromorpha</taxon>
        <taxon>Sciuridae</taxon>
        <taxon>Xerinae</taxon>
        <taxon>Marmotini</taxon>
        <taxon>Urocitellus</taxon>
    </lineage>
</organism>
<name>A0A8D2H2R1_UROPR</name>
<dbReference type="InterPro" id="IPR036595">
    <property type="entry name" value="A-macroglobulin_rcpt-bd_sf"/>
</dbReference>
<dbReference type="Pfam" id="PF07677">
    <property type="entry name" value="A2M_recep"/>
    <property type="match status" value="1"/>
</dbReference>
<proteinExistence type="predicted"/>
<dbReference type="Pfam" id="PF07678">
    <property type="entry name" value="TED_complement"/>
    <property type="match status" value="1"/>
</dbReference>
<dbReference type="Gene3D" id="2.60.40.690">
    <property type="entry name" value="Alpha-macroglobulin, receptor-binding domain"/>
    <property type="match status" value="2"/>
</dbReference>
<accession>A0A8D2H2R1</accession>
<feature type="domain" description="Alpha-macroglobulin receptor-binding" evidence="1">
    <location>
        <begin position="295"/>
        <end position="359"/>
    </location>
</feature>
<dbReference type="PANTHER" id="PTHR11412">
    <property type="entry name" value="MACROGLOBULIN / COMPLEMENT"/>
    <property type="match status" value="1"/>
</dbReference>
<dbReference type="SUPFAM" id="SSF48239">
    <property type="entry name" value="Terpenoid cyclases/Protein prenyltransferases"/>
    <property type="match status" value="1"/>
</dbReference>
<dbReference type="GO" id="GO:0005615">
    <property type="term" value="C:extracellular space"/>
    <property type="evidence" value="ECO:0007669"/>
    <property type="project" value="InterPro"/>
</dbReference>
<evidence type="ECO:0000259" key="1">
    <source>
        <dbReference type="SMART" id="SM01361"/>
    </source>
</evidence>